<gene>
    <name evidence="1" type="ORF">CCYN2B_170085</name>
    <name evidence="2" type="ORF">CCYN74_160022</name>
</gene>
<organism evidence="2 4">
    <name type="scientific">Capnocytophaga cynodegmi</name>
    <dbReference type="NCBI Taxonomy" id="28189"/>
    <lineage>
        <taxon>Bacteria</taxon>
        <taxon>Pseudomonadati</taxon>
        <taxon>Bacteroidota</taxon>
        <taxon>Flavobacteriia</taxon>
        <taxon>Flavobacteriales</taxon>
        <taxon>Flavobacteriaceae</taxon>
        <taxon>Capnocytophaga</taxon>
    </lineage>
</organism>
<dbReference type="STRING" id="28189.CCYN74_160022"/>
<protein>
    <submittedName>
        <fullName evidence="2">Uncharacterized protein</fullName>
    </submittedName>
</protein>
<reference evidence="3 4" key="1">
    <citation type="submission" date="2015-01" db="EMBL/GenBank/DDBJ databases">
        <authorList>
            <person name="MANFREDI Pablo"/>
        </authorList>
    </citation>
    <scope>NUCLEOTIDE SEQUENCE [LARGE SCALE GENOMIC DNA]</scope>
    <source>
        <strain evidence="2 4">Ccy74</strain>
        <strain evidence="1 3">Ccyn2B</strain>
    </source>
</reference>
<evidence type="ECO:0000313" key="4">
    <source>
        <dbReference type="Proteomes" id="UP000038083"/>
    </source>
</evidence>
<sequence>MIFNPKSITFAKKNKTDKQQTKNTKQWDIYTKSIITIIIR</sequence>
<evidence type="ECO:0000313" key="2">
    <source>
        <dbReference type="EMBL" id="CEN36129.1"/>
    </source>
</evidence>
<proteinExistence type="predicted"/>
<dbReference type="EMBL" id="CDOG01000008">
    <property type="protein sequence ID" value="CEN36129.1"/>
    <property type="molecule type" value="Genomic_DNA"/>
</dbReference>
<evidence type="ECO:0000313" key="3">
    <source>
        <dbReference type="Proteomes" id="UP000038055"/>
    </source>
</evidence>
<dbReference type="Proteomes" id="UP000038055">
    <property type="component" value="Unassembled WGS sequence"/>
</dbReference>
<dbReference type="AlphaFoldDB" id="A0A0B7HC36"/>
<dbReference type="Proteomes" id="UP000038083">
    <property type="component" value="Unassembled WGS sequence"/>
</dbReference>
<dbReference type="EMBL" id="CDOD01000009">
    <property type="protein sequence ID" value="CEN33673.1"/>
    <property type="molecule type" value="Genomic_DNA"/>
</dbReference>
<keyword evidence="3" id="KW-1185">Reference proteome</keyword>
<evidence type="ECO:0000313" key="1">
    <source>
        <dbReference type="EMBL" id="CEN33673.1"/>
    </source>
</evidence>
<accession>A0A0B7HC36</accession>
<name>A0A0B7HC36_9FLAO</name>